<proteinExistence type="predicted"/>
<dbReference type="AlphaFoldDB" id="A0A8T2SVZ2"/>
<sequence>MTTSEHSKSSWTFTMELLPHVHQLRVFLHPSPSQVHDAWNPVDIEVALLCAPPTLSCSWKADTRPDKHLVHLPLPVLLFDHSSSPRASAVGECIQVSIHLLPLSDVHIHAFSLLSFDCTGVTATETKSVVTDTVFSGTVKGIHCQCDENSLQIDEKSCIHKRLQPSVSIDEAVCITHYPAQNPGEDHVLHEDVCVRERACFEFKSRQRDPDDCKQEEKADKYLPCINGDSIETSDDFKLLQSAEADGSEDYSSKGATILTCKNCSMTVTRNPLRYFVQLPCLDWREVAENWFGTCCCSFGSMAEFLSVRFEKSLQLQPGKCFVGPSTFYVDYSDVIVPNESSLHGRDVTAEQLHIPFLAVGNGFMVWDNQHSKHVKWTPVHCSNCASLLGSYPYTCTDSGFSREGLHLFRCQVIPCKGDGTLFDTYRYETFKSLLVKELRKRTDENASHRFLVQSLISGLPFLQLIILNYDALICTGRVFGDMEDWSCYTKTSGSLPSAIELQKCIKVLFVDCTSFSEDDRRQTELWAKEHDAEAFFMLEDFMEKLRDELSVNSLFYHAESDGLFHSFQCSFIQGE</sequence>
<keyword evidence="2" id="KW-1185">Reference proteome</keyword>
<organism evidence="1 2">
    <name type="scientific">Ceratopteris richardii</name>
    <name type="common">Triangle waterfern</name>
    <dbReference type="NCBI Taxonomy" id="49495"/>
    <lineage>
        <taxon>Eukaryota</taxon>
        <taxon>Viridiplantae</taxon>
        <taxon>Streptophyta</taxon>
        <taxon>Embryophyta</taxon>
        <taxon>Tracheophyta</taxon>
        <taxon>Polypodiopsida</taxon>
        <taxon>Polypodiidae</taxon>
        <taxon>Polypodiales</taxon>
        <taxon>Pteridineae</taxon>
        <taxon>Pteridaceae</taxon>
        <taxon>Parkerioideae</taxon>
        <taxon>Ceratopteris</taxon>
    </lineage>
</organism>
<dbReference type="GO" id="GO:0051865">
    <property type="term" value="P:protein autoubiquitination"/>
    <property type="evidence" value="ECO:0007669"/>
    <property type="project" value="TreeGrafter"/>
</dbReference>
<dbReference type="GO" id="GO:0043161">
    <property type="term" value="P:proteasome-mediated ubiquitin-dependent protein catabolic process"/>
    <property type="evidence" value="ECO:0007669"/>
    <property type="project" value="TreeGrafter"/>
</dbReference>
<dbReference type="PANTHER" id="PTHR31531:SF2">
    <property type="entry name" value="E3 UBIQUITIN-PROTEIN LIGASE E3D"/>
    <property type="match status" value="1"/>
</dbReference>
<dbReference type="InterPro" id="IPR019193">
    <property type="entry name" value="UBQ-conj_enz_E2-bd_prot"/>
</dbReference>
<dbReference type="OrthoDB" id="781818at2759"/>
<reference evidence="1" key="1">
    <citation type="submission" date="2021-08" db="EMBL/GenBank/DDBJ databases">
        <title>WGS assembly of Ceratopteris richardii.</title>
        <authorList>
            <person name="Marchant D.B."/>
            <person name="Chen G."/>
            <person name="Jenkins J."/>
            <person name="Shu S."/>
            <person name="Leebens-Mack J."/>
            <person name="Grimwood J."/>
            <person name="Schmutz J."/>
            <person name="Soltis P."/>
            <person name="Soltis D."/>
            <person name="Chen Z.-H."/>
        </authorList>
    </citation>
    <scope>NUCLEOTIDE SEQUENCE</scope>
    <source>
        <strain evidence="1">Whitten #5841</strain>
        <tissue evidence="1">Leaf</tissue>
    </source>
</reference>
<dbReference type="PANTHER" id="PTHR31531">
    <property type="entry name" value="E3 UBIQUITIN-PROTEIN LIGASE E3D FAMILY MEMBER"/>
    <property type="match status" value="1"/>
</dbReference>
<dbReference type="EMBL" id="CM035422">
    <property type="protein sequence ID" value="KAH7373962.1"/>
    <property type="molecule type" value="Genomic_DNA"/>
</dbReference>
<evidence type="ECO:0008006" key="3">
    <source>
        <dbReference type="Google" id="ProtNLM"/>
    </source>
</evidence>
<name>A0A8T2SVZ2_CERRI</name>
<dbReference type="GO" id="GO:0030332">
    <property type="term" value="F:cyclin binding"/>
    <property type="evidence" value="ECO:0007669"/>
    <property type="project" value="TreeGrafter"/>
</dbReference>
<dbReference type="GO" id="GO:0031624">
    <property type="term" value="F:ubiquitin conjugating enzyme binding"/>
    <property type="evidence" value="ECO:0007669"/>
    <property type="project" value="TreeGrafter"/>
</dbReference>
<dbReference type="GO" id="GO:0000151">
    <property type="term" value="C:ubiquitin ligase complex"/>
    <property type="evidence" value="ECO:0007669"/>
    <property type="project" value="TreeGrafter"/>
</dbReference>
<protein>
    <recommendedName>
        <fullName evidence="3">Ubiquitin-conjugating enzyme E2C-binding protein</fullName>
    </recommendedName>
</protein>
<gene>
    <name evidence="1" type="ORF">KP509_17G081200</name>
</gene>
<dbReference type="GO" id="GO:0061630">
    <property type="term" value="F:ubiquitin protein ligase activity"/>
    <property type="evidence" value="ECO:0007669"/>
    <property type="project" value="TreeGrafter"/>
</dbReference>
<accession>A0A8T2SVZ2</accession>
<dbReference type="Pfam" id="PF09814">
    <property type="entry name" value="HECT_2"/>
    <property type="match status" value="1"/>
</dbReference>
<comment type="caution">
    <text evidence="1">The sequence shown here is derived from an EMBL/GenBank/DDBJ whole genome shotgun (WGS) entry which is preliminary data.</text>
</comment>
<dbReference type="Proteomes" id="UP000825935">
    <property type="component" value="Chromosome 17"/>
</dbReference>
<evidence type="ECO:0000313" key="2">
    <source>
        <dbReference type="Proteomes" id="UP000825935"/>
    </source>
</evidence>
<evidence type="ECO:0000313" key="1">
    <source>
        <dbReference type="EMBL" id="KAH7373962.1"/>
    </source>
</evidence>
<dbReference type="GO" id="GO:0000209">
    <property type="term" value="P:protein polyubiquitination"/>
    <property type="evidence" value="ECO:0007669"/>
    <property type="project" value="TreeGrafter"/>
</dbReference>
<dbReference type="GO" id="GO:0006513">
    <property type="term" value="P:protein monoubiquitination"/>
    <property type="evidence" value="ECO:0007669"/>
    <property type="project" value="TreeGrafter"/>
</dbReference>
<dbReference type="GO" id="GO:0005634">
    <property type="term" value="C:nucleus"/>
    <property type="evidence" value="ECO:0007669"/>
    <property type="project" value="TreeGrafter"/>
</dbReference>
<dbReference type="GO" id="GO:0005829">
    <property type="term" value="C:cytosol"/>
    <property type="evidence" value="ECO:0007669"/>
    <property type="project" value="TreeGrafter"/>
</dbReference>
<dbReference type="OMA" id="AVCITHY"/>